<dbReference type="AlphaFoldDB" id="A0A7J5TTT8"/>
<dbReference type="EMBL" id="WELI01000011">
    <property type="protein sequence ID" value="KAB7727305.1"/>
    <property type="molecule type" value="Genomic_DNA"/>
</dbReference>
<evidence type="ECO:0000313" key="1">
    <source>
        <dbReference type="EMBL" id="KAB7727305.1"/>
    </source>
</evidence>
<evidence type="ECO:0000313" key="2">
    <source>
        <dbReference type="Proteomes" id="UP000488299"/>
    </source>
</evidence>
<comment type="caution">
    <text evidence="1">The sequence shown here is derived from an EMBL/GenBank/DDBJ whole genome shotgun (WGS) entry which is preliminary data.</text>
</comment>
<protein>
    <submittedName>
        <fullName evidence="1">Uncharacterized protein</fullName>
    </submittedName>
</protein>
<dbReference type="Proteomes" id="UP000488299">
    <property type="component" value="Unassembled WGS sequence"/>
</dbReference>
<keyword evidence="2" id="KW-1185">Reference proteome</keyword>
<organism evidence="1 2">
    <name type="scientific">Rudanella paleaurantiibacter</name>
    <dbReference type="NCBI Taxonomy" id="2614655"/>
    <lineage>
        <taxon>Bacteria</taxon>
        <taxon>Pseudomonadati</taxon>
        <taxon>Bacteroidota</taxon>
        <taxon>Cytophagia</taxon>
        <taxon>Cytophagales</taxon>
        <taxon>Cytophagaceae</taxon>
        <taxon>Rudanella</taxon>
    </lineage>
</organism>
<dbReference type="RefSeq" id="WP_152126381.1">
    <property type="nucleotide sequence ID" value="NZ_WELI01000011.1"/>
</dbReference>
<accession>A0A7J5TTT8</accession>
<gene>
    <name evidence="1" type="ORF">F5984_22005</name>
</gene>
<sequence length="59" mass="6714">MPKKKPFFLKPKDDETRKKTLDSLKEAGIDMTTDKIFGGWKESGKLRIDDTDPLSTASR</sequence>
<reference evidence="1 2" key="1">
    <citation type="submission" date="2019-10" db="EMBL/GenBank/DDBJ databases">
        <title>Rudanella paleaurantiibacter sp. nov., isolated from sludge.</title>
        <authorList>
            <person name="Xu S.Q."/>
        </authorList>
    </citation>
    <scope>NUCLEOTIDE SEQUENCE [LARGE SCALE GENOMIC DNA]</scope>
    <source>
        <strain evidence="1 2">HX-22-17</strain>
    </source>
</reference>
<name>A0A7J5TTT8_9BACT</name>
<proteinExistence type="predicted"/>